<dbReference type="EMBL" id="OBQC01000011">
    <property type="protein sequence ID" value="SOC41721.1"/>
    <property type="molecule type" value="Genomic_DNA"/>
</dbReference>
<name>A0A285UNB6_9BACL</name>
<organism evidence="3 4">
    <name type="scientific">Ureibacillus acetophenoni</name>
    <dbReference type="NCBI Taxonomy" id="614649"/>
    <lineage>
        <taxon>Bacteria</taxon>
        <taxon>Bacillati</taxon>
        <taxon>Bacillota</taxon>
        <taxon>Bacilli</taxon>
        <taxon>Bacillales</taxon>
        <taxon>Caryophanaceae</taxon>
        <taxon>Ureibacillus</taxon>
    </lineage>
</organism>
<dbReference type="Pfam" id="PF07949">
    <property type="entry name" value="YbbR"/>
    <property type="match status" value="3"/>
</dbReference>
<dbReference type="InterPro" id="IPR053154">
    <property type="entry name" value="c-di-AMP_regulator"/>
</dbReference>
<dbReference type="InterPro" id="IPR012505">
    <property type="entry name" value="YbbR"/>
</dbReference>
<evidence type="ECO:0000256" key="2">
    <source>
        <dbReference type="SAM" id="Phobius"/>
    </source>
</evidence>
<dbReference type="Gene3D" id="2.170.120.40">
    <property type="entry name" value="YbbR-like domain"/>
    <property type="match status" value="2"/>
</dbReference>
<dbReference type="PANTHER" id="PTHR37804:SF1">
    <property type="entry name" value="CDAA REGULATORY PROTEIN CDAR"/>
    <property type="match status" value="1"/>
</dbReference>
<keyword evidence="2" id="KW-0812">Transmembrane</keyword>
<dbReference type="RefSeq" id="WP_097150221.1">
    <property type="nucleotide sequence ID" value="NZ_OBQC01000011.1"/>
</dbReference>
<keyword evidence="2" id="KW-1133">Transmembrane helix</keyword>
<dbReference type="AlphaFoldDB" id="A0A285UNB6"/>
<evidence type="ECO:0000313" key="4">
    <source>
        <dbReference type="Proteomes" id="UP000219252"/>
    </source>
</evidence>
<feature type="compositionally biased region" description="Low complexity" evidence="1">
    <location>
        <begin position="334"/>
        <end position="353"/>
    </location>
</feature>
<feature type="transmembrane region" description="Helical" evidence="2">
    <location>
        <begin position="9"/>
        <end position="26"/>
    </location>
</feature>
<reference evidence="4" key="1">
    <citation type="submission" date="2017-08" db="EMBL/GenBank/DDBJ databases">
        <authorList>
            <person name="Varghese N."/>
            <person name="Submissions S."/>
        </authorList>
    </citation>
    <scope>NUCLEOTIDE SEQUENCE [LARGE SCALE GENOMIC DNA]</scope>
    <source>
        <strain evidence="4">JC23</strain>
    </source>
</reference>
<dbReference type="Gene3D" id="2.170.120.30">
    <property type="match status" value="1"/>
</dbReference>
<proteinExistence type="predicted"/>
<sequence length="353" mass="38842">MDKLFDSPWILRITALVLAILMFFYVKSLLNEGITSTSNNHVDVLTDVPLEAYYDSDNLIVSGLPDTVDVTIEGPMPIVLNTKLKKDFKLFVDLNTLLIGEHEVKIQTEAFSDKLSVKVNPETVKISIEEKVTAELPIEPEMNYNLINEAYVLESMVAEPSTVFVTGAKSVIASINYVKATVTGNPGIDRSFEQDAEVKVLDNKLNKLDVAIEPAKVKVKVELAEYSREIPIRIQQVGTPKENVTINRLSTPTSFVQVFGPKSIIDGLTELIVEFDVTEIESTGQYEASLSVPNGATKLSTSSIIVQADVTKEESTTLDDEESSNETTNEEQTSETVESNTINNSESNNSNGQ</sequence>
<evidence type="ECO:0000256" key="1">
    <source>
        <dbReference type="SAM" id="MobiDB-lite"/>
    </source>
</evidence>
<keyword evidence="4" id="KW-1185">Reference proteome</keyword>
<keyword evidence="2" id="KW-0472">Membrane</keyword>
<feature type="compositionally biased region" description="Acidic residues" evidence="1">
    <location>
        <begin position="316"/>
        <end position="333"/>
    </location>
</feature>
<gene>
    <name evidence="3" type="ORF">SAMN05877842_11112</name>
</gene>
<evidence type="ECO:0000313" key="3">
    <source>
        <dbReference type="EMBL" id="SOC41721.1"/>
    </source>
</evidence>
<accession>A0A285UNB6</accession>
<dbReference type="OrthoDB" id="2960905at2"/>
<feature type="region of interest" description="Disordered" evidence="1">
    <location>
        <begin position="310"/>
        <end position="353"/>
    </location>
</feature>
<dbReference type="Proteomes" id="UP000219252">
    <property type="component" value="Unassembled WGS sequence"/>
</dbReference>
<protein>
    <submittedName>
        <fullName evidence="3">YbbR domain-containing protein</fullName>
    </submittedName>
</protein>
<dbReference type="PANTHER" id="PTHR37804">
    <property type="entry name" value="CDAA REGULATORY PROTEIN CDAR"/>
    <property type="match status" value="1"/>
</dbReference>